<evidence type="ECO:0000259" key="3">
    <source>
        <dbReference type="Pfam" id="PF25876"/>
    </source>
</evidence>
<dbReference type="GO" id="GO:0046677">
    <property type="term" value="P:response to antibiotic"/>
    <property type="evidence" value="ECO:0007669"/>
    <property type="project" value="TreeGrafter"/>
</dbReference>
<dbReference type="InterPro" id="IPR058626">
    <property type="entry name" value="MdtA-like_b-barrel"/>
</dbReference>
<dbReference type="Pfam" id="PF25944">
    <property type="entry name" value="Beta-barrel_RND"/>
    <property type="match status" value="1"/>
</dbReference>
<dbReference type="Proteomes" id="UP000004690">
    <property type="component" value="Unassembled WGS sequence"/>
</dbReference>
<dbReference type="Pfam" id="PF25917">
    <property type="entry name" value="BSH_RND"/>
    <property type="match status" value="1"/>
</dbReference>
<dbReference type="Pfam" id="PF25876">
    <property type="entry name" value="HH_MFP_RND"/>
    <property type="match status" value="1"/>
</dbReference>
<comment type="subcellular location">
    <subcellularLocation>
        <location evidence="1">Cell envelope</location>
    </subcellularLocation>
</comment>
<dbReference type="PANTHER" id="PTHR30158:SF10">
    <property type="entry name" value="CATION EFFLUX PUMP"/>
    <property type="match status" value="1"/>
</dbReference>
<dbReference type="STRING" id="926559.JoomaDRAFT_2669"/>
<dbReference type="eggNOG" id="COG0845">
    <property type="taxonomic scope" value="Bacteria"/>
</dbReference>
<accession>I3C7P8</accession>
<dbReference type="InterPro" id="IPR058625">
    <property type="entry name" value="MdtA-like_BSH"/>
</dbReference>
<evidence type="ECO:0000259" key="6">
    <source>
        <dbReference type="Pfam" id="PF25967"/>
    </source>
</evidence>
<reference evidence="7 8" key="1">
    <citation type="submission" date="2012-02" db="EMBL/GenBank/DDBJ databases">
        <title>Improved High-Quality Draft genome of Joostella marina DSM 19592.</title>
        <authorList>
            <consortium name="US DOE Joint Genome Institute (JGI-PGF)"/>
            <person name="Lucas S."/>
            <person name="Copeland A."/>
            <person name="Lapidus A."/>
            <person name="Bruce D."/>
            <person name="Goodwin L."/>
            <person name="Pitluck S."/>
            <person name="Peters L."/>
            <person name="Chertkov O."/>
            <person name="Ovchinnikova G."/>
            <person name="Kyrpides N."/>
            <person name="Mavromatis K."/>
            <person name="Detter J.C."/>
            <person name="Han C."/>
            <person name="Land M."/>
            <person name="Hauser L."/>
            <person name="Markowitz V."/>
            <person name="Cheng J.-F."/>
            <person name="Hugenholtz P."/>
            <person name="Woyke T."/>
            <person name="Wu D."/>
            <person name="Tindall B."/>
            <person name="Brambilla E."/>
            <person name="Klenk H.-P."/>
            <person name="Eisen J.A."/>
        </authorList>
    </citation>
    <scope>NUCLEOTIDE SEQUENCE [LARGE SCALE GENOMIC DNA]</scope>
    <source>
        <strain evidence="7 8">DSM 19592</strain>
    </source>
</reference>
<feature type="domain" description="Multidrug resistance protein MdtA-like C-terminal permuted SH3" evidence="6">
    <location>
        <begin position="299"/>
        <end position="358"/>
    </location>
</feature>
<dbReference type="InterPro" id="IPR006143">
    <property type="entry name" value="RND_pump_MFP"/>
</dbReference>
<feature type="domain" description="Multidrug resistance protein MdtA-like alpha-helical hairpin" evidence="3">
    <location>
        <begin position="107"/>
        <end position="177"/>
    </location>
</feature>
<gene>
    <name evidence="7" type="ORF">JoomaDRAFT_2669</name>
</gene>
<dbReference type="GO" id="GO:0022857">
    <property type="term" value="F:transmembrane transporter activity"/>
    <property type="evidence" value="ECO:0007669"/>
    <property type="project" value="InterPro"/>
</dbReference>
<dbReference type="RefSeq" id="WP_008613269.1">
    <property type="nucleotide sequence ID" value="NZ_JH651379.1"/>
</dbReference>
<evidence type="ECO:0000313" key="8">
    <source>
        <dbReference type="Proteomes" id="UP000004690"/>
    </source>
</evidence>
<evidence type="ECO:0000256" key="1">
    <source>
        <dbReference type="ARBA" id="ARBA00004196"/>
    </source>
</evidence>
<evidence type="ECO:0000259" key="4">
    <source>
        <dbReference type="Pfam" id="PF25917"/>
    </source>
</evidence>
<proteinExistence type="inferred from homology"/>
<dbReference type="InterPro" id="IPR058624">
    <property type="entry name" value="MdtA-like_HH"/>
</dbReference>
<dbReference type="PANTHER" id="PTHR30158">
    <property type="entry name" value="ACRA/E-RELATED COMPONENT OF DRUG EFFLUX TRANSPORTER"/>
    <property type="match status" value="1"/>
</dbReference>
<feature type="domain" description="Multidrug resistance protein MdtA-like beta-barrel" evidence="5">
    <location>
        <begin position="216"/>
        <end position="294"/>
    </location>
</feature>
<protein>
    <submittedName>
        <fullName evidence="7">RND family efflux transporter, MFP subunit</fullName>
    </submittedName>
</protein>
<dbReference type="Gene3D" id="1.10.287.470">
    <property type="entry name" value="Helix hairpin bin"/>
    <property type="match status" value="1"/>
</dbReference>
<keyword evidence="8" id="KW-1185">Reference proteome</keyword>
<dbReference type="InterPro" id="IPR058627">
    <property type="entry name" value="MdtA-like_C"/>
</dbReference>
<dbReference type="NCBIfam" id="TIGR01730">
    <property type="entry name" value="RND_mfp"/>
    <property type="match status" value="1"/>
</dbReference>
<comment type="similarity">
    <text evidence="2">Belongs to the membrane fusion protein (MFP) (TC 8.A.1) family.</text>
</comment>
<organism evidence="7 8">
    <name type="scientific">Galbibacter orientalis DSM 19592</name>
    <dbReference type="NCBI Taxonomy" id="926559"/>
    <lineage>
        <taxon>Bacteria</taxon>
        <taxon>Pseudomonadati</taxon>
        <taxon>Bacteroidota</taxon>
        <taxon>Flavobacteriia</taxon>
        <taxon>Flavobacteriales</taxon>
        <taxon>Flavobacteriaceae</taxon>
        <taxon>Galbibacter</taxon>
    </lineage>
</organism>
<evidence type="ECO:0000259" key="5">
    <source>
        <dbReference type="Pfam" id="PF25944"/>
    </source>
</evidence>
<dbReference type="EMBL" id="JH651379">
    <property type="protein sequence ID" value="EIJ39641.1"/>
    <property type="molecule type" value="Genomic_DNA"/>
</dbReference>
<evidence type="ECO:0000313" key="7">
    <source>
        <dbReference type="EMBL" id="EIJ39641.1"/>
    </source>
</evidence>
<dbReference type="Pfam" id="PF25967">
    <property type="entry name" value="RND-MFP_C"/>
    <property type="match status" value="1"/>
</dbReference>
<dbReference type="Gene3D" id="2.40.30.170">
    <property type="match status" value="1"/>
</dbReference>
<name>I3C7P8_9FLAO</name>
<dbReference type="HOGENOM" id="CLU_018816_2_1_10"/>
<dbReference type="GO" id="GO:0030313">
    <property type="term" value="C:cell envelope"/>
    <property type="evidence" value="ECO:0007669"/>
    <property type="project" value="UniProtKB-SubCell"/>
</dbReference>
<sequence length="386" mass="42865">MKKRSKLIQIVFGVPLLAVLVFAIHSCSDSKAAEHGGNALMATPFVHPVQNSVDDWDEYIGRFAASERVEVRSRVNGYIESVNFKDGDIVKKGEVLFVIDQRPFYIELKQAEAEKLRAEADLNRTTSDYNRIESVKDSRAVSLEEVEQRKQIAKSSEAQLMAANARLEQAKLNLSYTEIKAPISGKISDDFIDAGNYVTGGVANATPLTTIVKINPIHFYFEGSENDFVNYNSNSNTPVAVKLSTEGEYSRAGVLDFVDNEVNRNTGTIRGRAVFDNEDLKIESGMFGRLRLMKGNSSAILIPEEAISSNQSNKVVYVIAEDSTVHAKPIKLGKLFKMKYRIVKEGLTLDDKIVTGNLLKIRPGMKVAPSEDNFKIQQNTKSVAYK</sequence>
<dbReference type="Gene3D" id="2.40.50.100">
    <property type="match status" value="1"/>
</dbReference>
<dbReference type="AlphaFoldDB" id="I3C7P8"/>
<evidence type="ECO:0000256" key="2">
    <source>
        <dbReference type="ARBA" id="ARBA00009477"/>
    </source>
</evidence>
<dbReference type="GO" id="GO:0005886">
    <property type="term" value="C:plasma membrane"/>
    <property type="evidence" value="ECO:0007669"/>
    <property type="project" value="TreeGrafter"/>
</dbReference>
<dbReference type="OrthoDB" id="9801814at2"/>
<dbReference type="SUPFAM" id="SSF111369">
    <property type="entry name" value="HlyD-like secretion proteins"/>
    <property type="match status" value="1"/>
</dbReference>
<dbReference type="Gene3D" id="2.40.420.20">
    <property type="match status" value="1"/>
</dbReference>
<feature type="domain" description="Multidrug resistance protein MdtA-like barrel-sandwich hybrid" evidence="4">
    <location>
        <begin position="68"/>
        <end position="205"/>
    </location>
</feature>